<dbReference type="InterPro" id="IPR003646">
    <property type="entry name" value="SH3-like_bac-type"/>
</dbReference>
<feature type="domain" description="SH3b" evidence="2">
    <location>
        <begin position="112"/>
        <end position="165"/>
    </location>
</feature>
<evidence type="ECO:0000256" key="1">
    <source>
        <dbReference type="SAM" id="SignalP"/>
    </source>
</evidence>
<sequence>MKQTIGILCFLVSAYALGQSQLYVSTPTVAYNDANGTTQIGVYTRGAYLENIEKINKDVFKVTNAYAEETYILDINNLKKTLSAEDTSEASPNPIIDFDDYYGSPHLFTTVGGLKVRKAPNHQAEVLETLYTGTPLAIDYYPYDKEAWVKVSHLGNTGYVPVKYLGKRPNLNNLITNYKKATDPKDQKRFIQRIVELGWNSSQDETALALGVFAEYADKNNRPEKATIARLQAEVLKVSPNNEEIADKIENMLNQQLFGFTLNNVLEPRKGFSLATLEKSLGKIKESYSNLDDCALGDYESNIIFHTAECIGHDVNKTYKLRIIEIKNDAGFKINNSIVNENTTEKEFLEIGKGLINTILPLEKAYQIAAGDMVYQFSFAEGKLSKVELIYFC</sequence>
<dbReference type="KEGG" id="mod:AS202_11260"/>
<dbReference type="Proteomes" id="UP000069030">
    <property type="component" value="Chromosome"/>
</dbReference>
<evidence type="ECO:0000313" key="3">
    <source>
        <dbReference type="EMBL" id="ALU26690.1"/>
    </source>
</evidence>
<proteinExistence type="predicted"/>
<evidence type="ECO:0000259" key="2">
    <source>
        <dbReference type="Pfam" id="PF08239"/>
    </source>
</evidence>
<protein>
    <recommendedName>
        <fullName evidence="2">SH3b domain-containing protein</fullName>
    </recommendedName>
</protein>
<organism evidence="3 4">
    <name type="scientific">Myroides odoratimimus</name>
    <dbReference type="NCBI Taxonomy" id="76832"/>
    <lineage>
        <taxon>Bacteria</taxon>
        <taxon>Pseudomonadati</taxon>
        <taxon>Bacteroidota</taxon>
        <taxon>Flavobacteriia</taxon>
        <taxon>Flavobacteriales</taxon>
        <taxon>Flavobacteriaceae</taxon>
        <taxon>Myroides</taxon>
    </lineage>
</organism>
<dbReference type="Gene3D" id="2.30.30.40">
    <property type="entry name" value="SH3 Domains"/>
    <property type="match status" value="1"/>
</dbReference>
<dbReference type="Pfam" id="PF08239">
    <property type="entry name" value="SH3_3"/>
    <property type="match status" value="1"/>
</dbReference>
<accession>A0AAI8G564</accession>
<evidence type="ECO:0000313" key="4">
    <source>
        <dbReference type="Proteomes" id="UP000069030"/>
    </source>
</evidence>
<reference evidence="3 4" key="1">
    <citation type="journal article" date="2016" name="J. Zhejiang Univ. Sci. B">
        <title>Antibiotic resistance mechanisms of Myroides sp.</title>
        <authorList>
            <person name="Hu S."/>
            <person name="Yuan S."/>
            <person name="Qu H."/>
            <person name="Jiang T."/>
            <person name="Zhou Y."/>
            <person name="Wang M."/>
            <person name="Ming D."/>
        </authorList>
    </citation>
    <scope>NUCLEOTIDE SEQUENCE [LARGE SCALE GENOMIC DNA]</scope>
    <source>
        <strain evidence="3 4">PR63039</strain>
    </source>
</reference>
<dbReference type="AlphaFoldDB" id="A0AAI8G564"/>
<feature type="signal peptide" evidence="1">
    <location>
        <begin position="1"/>
        <end position="18"/>
    </location>
</feature>
<feature type="chain" id="PRO_5042469206" description="SH3b domain-containing protein" evidence="1">
    <location>
        <begin position="19"/>
        <end position="393"/>
    </location>
</feature>
<dbReference type="EMBL" id="CP013690">
    <property type="protein sequence ID" value="ALU26690.1"/>
    <property type="molecule type" value="Genomic_DNA"/>
</dbReference>
<dbReference type="GeneID" id="66975288"/>
<name>A0AAI8G564_9FLAO</name>
<gene>
    <name evidence="3" type="ORF">AS202_11260</name>
</gene>
<keyword evidence="1" id="KW-0732">Signal</keyword>
<dbReference type="RefSeq" id="WP_006260812.1">
    <property type="nucleotide sequence ID" value="NZ_CP013690.1"/>
</dbReference>